<accession>A0A096B098</accession>
<dbReference type="SUPFAM" id="SSF54616">
    <property type="entry name" value="DNA-binding domain of Mlu1-box binding protein MBP1"/>
    <property type="match status" value="1"/>
</dbReference>
<reference evidence="2 3" key="1">
    <citation type="submission" date="2014-07" db="EMBL/GenBank/DDBJ databases">
        <authorList>
            <person name="McCorrison J."/>
            <person name="Sanka R."/>
            <person name="Torralba M."/>
            <person name="Gillis M."/>
            <person name="Haft D.H."/>
            <person name="Methe B."/>
            <person name="Sutton G."/>
            <person name="Nelson K.E."/>
        </authorList>
    </citation>
    <scope>NUCLEOTIDE SEQUENCE [LARGE SCALE GENOMIC DNA]</scope>
    <source>
        <strain evidence="2 3">DNF00058</strain>
    </source>
</reference>
<feature type="domain" description="KilA-N" evidence="1">
    <location>
        <begin position="5"/>
        <end position="115"/>
    </location>
</feature>
<dbReference type="RefSeq" id="WP_036854746.1">
    <property type="nucleotide sequence ID" value="NZ_JRNU01000012.1"/>
</dbReference>
<dbReference type="PROSITE" id="PS51301">
    <property type="entry name" value="KILA_N"/>
    <property type="match status" value="1"/>
</dbReference>
<sequence>MKTNQIMIRPMGMFSVEQRTKDSMFNATALLKQWNATSKGDRKMELYFNSPKTQEFIDTIMSKENLHTPKMVYVKSRASRGANAGTWMSPILFIDFAMWINPSFKYDVIKFVFDRMIEFRNSAGDAYKDLGSAVQKIVAPNFMCVAMKKVGEALNWIIFNKHEKALRNKHGDEGQMRSLFDLEREIAMLINKGFIKDYKGLIVYLRDEYKRRNIPAVFME</sequence>
<dbReference type="EMBL" id="JRNU01000012">
    <property type="protein sequence ID" value="KGF52386.1"/>
    <property type="molecule type" value="Genomic_DNA"/>
</dbReference>
<dbReference type="AlphaFoldDB" id="A0A096B098"/>
<evidence type="ECO:0000259" key="1">
    <source>
        <dbReference type="PROSITE" id="PS51301"/>
    </source>
</evidence>
<name>A0A096B098_9BACT</name>
<proteinExistence type="predicted"/>
<comment type="caution">
    <text evidence="2">The sequence shown here is derived from an EMBL/GenBank/DDBJ whole genome shotgun (WGS) entry which is preliminary data.</text>
</comment>
<dbReference type="Pfam" id="PF04383">
    <property type="entry name" value="KilA-N"/>
    <property type="match status" value="1"/>
</dbReference>
<gene>
    <name evidence="2" type="ORF">HMPREF9302_03605</name>
</gene>
<dbReference type="OrthoDB" id="9810290at2"/>
<evidence type="ECO:0000313" key="2">
    <source>
        <dbReference type="EMBL" id="KGF52386.1"/>
    </source>
</evidence>
<organism evidence="2 3">
    <name type="scientific">Prevotella amnii DNF00058</name>
    <dbReference type="NCBI Taxonomy" id="1401066"/>
    <lineage>
        <taxon>Bacteria</taxon>
        <taxon>Pseudomonadati</taxon>
        <taxon>Bacteroidota</taxon>
        <taxon>Bacteroidia</taxon>
        <taxon>Bacteroidales</taxon>
        <taxon>Prevotellaceae</taxon>
        <taxon>Prevotella</taxon>
    </lineage>
</organism>
<dbReference type="SMART" id="SM01252">
    <property type="entry name" value="KilA-N"/>
    <property type="match status" value="1"/>
</dbReference>
<dbReference type="InterPro" id="IPR018004">
    <property type="entry name" value="KilA/APSES_HTH"/>
</dbReference>
<evidence type="ECO:0000313" key="3">
    <source>
        <dbReference type="Proteomes" id="UP000029614"/>
    </source>
</evidence>
<keyword evidence="3" id="KW-1185">Reference proteome</keyword>
<dbReference type="Proteomes" id="UP000029614">
    <property type="component" value="Unassembled WGS sequence"/>
</dbReference>
<dbReference type="InterPro" id="IPR017880">
    <property type="entry name" value="KilA_N"/>
</dbReference>
<protein>
    <recommendedName>
        <fullName evidence="1">KilA-N domain-containing protein</fullName>
    </recommendedName>
</protein>
<dbReference type="InterPro" id="IPR036887">
    <property type="entry name" value="HTH_APSES_sf"/>
</dbReference>
<dbReference type="GO" id="GO:0003677">
    <property type="term" value="F:DNA binding"/>
    <property type="evidence" value="ECO:0007669"/>
    <property type="project" value="InterPro"/>
</dbReference>